<evidence type="ECO:0000313" key="3">
    <source>
        <dbReference type="Proteomes" id="UP001154255"/>
    </source>
</evidence>
<dbReference type="PANTHER" id="PTHR43845:SF1">
    <property type="entry name" value="BLR5969 PROTEIN"/>
    <property type="match status" value="1"/>
</dbReference>
<evidence type="ECO:0000313" key="4">
    <source>
        <dbReference type="Proteomes" id="UP001154259"/>
    </source>
</evidence>
<dbReference type="InterPro" id="IPR042099">
    <property type="entry name" value="ANL_N_sf"/>
</dbReference>
<dbReference type="PANTHER" id="PTHR43845">
    <property type="entry name" value="BLR5969 PROTEIN"/>
    <property type="match status" value="1"/>
</dbReference>
<reference evidence="1" key="1">
    <citation type="submission" date="2022-10" db="EMBL/GenBank/DDBJ databases">
        <authorList>
            <person name="Botero Cardona J."/>
        </authorList>
    </citation>
    <scope>NUCLEOTIDE SEQUENCE</scope>
    <source>
        <strain evidence="1">LMG 31819</strain>
        <strain evidence="2">R-53529</strain>
    </source>
</reference>
<proteinExistence type="predicted"/>
<dbReference type="AlphaFoldDB" id="A0A9W4TPI3"/>
<organism evidence="1 3">
    <name type="scientific">Commensalibacter communis</name>
    <dbReference type="NCBI Taxonomy" id="2972786"/>
    <lineage>
        <taxon>Bacteria</taxon>
        <taxon>Pseudomonadati</taxon>
        <taxon>Pseudomonadota</taxon>
        <taxon>Alphaproteobacteria</taxon>
        <taxon>Acetobacterales</taxon>
        <taxon>Acetobacteraceae</taxon>
    </lineage>
</organism>
<name>A0A9W4TPI3_9PROT</name>
<protein>
    <submittedName>
        <fullName evidence="1 2">Adenylate-forming domain family (PaaK)</fullName>
    </submittedName>
</protein>
<dbReference type="Proteomes" id="UP001154255">
    <property type="component" value="Unassembled WGS sequence"/>
</dbReference>
<dbReference type="Proteomes" id="UP001154259">
    <property type="component" value="Unassembled WGS sequence"/>
</dbReference>
<comment type="caution">
    <text evidence="1">The sequence shown here is derived from an EMBL/GenBank/DDBJ whole genome shotgun (WGS) entry which is preliminary data.</text>
</comment>
<dbReference type="SUPFAM" id="SSF56801">
    <property type="entry name" value="Acetyl-CoA synthetase-like"/>
    <property type="match status" value="1"/>
</dbReference>
<sequence>MTINSINNLLKTTIPDHLMSPKNIEDVLKLPTFLSSIHSLQELTGKDFDSVDISLQESLVLRRLTQLVEICRINPVWKERINNRIGYDKVTTYETFMSIPITDKEVFTDLFTDQRVGMVVPIEKGGFQIASSGGTTSGRASEIVYSRKELLDTYKRAGDFIGKHIVSRYMDLKQACWIGTTLADSQLWSSGTMVGGLLQEIPNTNYLGIGAMSCDTYQRIMNNPGQKAFMGIVSDITSLVPYAQSLTIQQKQELRLALYGSGLLPRKVKEDLKQLYPNLLILSFFAATQAETIGLQLDENSNILTAVPGLHLIEIVDDNGRWVKEGEEGDLVITRLFANEAPILRYKLGDRVIRRANLKTNTLNSMQFEYVGRSDDFIIIANIKFYIPHALPIIVRNLKNANIIDLYRQADMYQFQINENKNDVHLIIATTDAEFYISACRDKKDEIAKAILSGFLESVPNNDKKCFINNNCHCRISYVDLDSPLFHITTVGKIPLIYKLTES</sequence>
<keyword evidence="4" id="KW-1185">Reference proteome</keyword>
<evidence type="ECO:0000313" key="2">
    <source>
        <dbReference type="EMBL" id="CAI3961386.1"/>
    </source>
</evidence>
<evidence type="ECO:0000313" key="1">
    <source>
        <dbReference type="EMBL" id="CAI3959404.1"/>
    </source>
</evidence>
<accession>A0A9W4TPI3</accession>
<dbReference type="EMBL" id="CAMXCM010000014">
    <property type="protein sequence ID" value="CAI3959404.1"/>
    <property type="molecule type" value="Genomic_DNA"/>
</dbReference>
<dbReference type="EMBL" id="CAMXCS010000014">
    <property type="protein sequence ID" value="CAI3961386.1"/>
    <property type="molecule type" value="Genomic_DNA"/>
</dbReference>
<gene>
    <name evidence="2" type="ORF">R53529_LOCUS2348</name>
    <name evidence="1" type="ORF">R53530_LOCUS2334</name>
</gene>
<dbReference type="Gene3D" id="3.40.50.12780">
    <property type="entry name" value="N-terminal domain of ligase-like"/>
    <property type="match status" value="1"/>
</dbReference>